<dbReference type="SUPFAM" id="SSF69593">
    <property type="entry name" value="Glycerol-3-phosphate (1)-acyltransferase"/>
    <property type="match status" value="1"/>
</dbReference>
<protein>
    <recommendedName>
        <fullName evidence="4">Phospholipid/glycerol acyltransferase domain-containing protein</fullName>
    </recommendedName>
</protein>
<gene>
    <name evidence="5" type="ORF">ES288_A05G057100v1</name>
</gene>
<name>A0A5D2GBR4_GOSDA</name>
<dbReference type="CDD" id="cd07989">
    <property type="entry name" value="LPLAT_AGPAT-like"/>
    <property type="match status" value="1"/>
</dbReference>
<evidence type="ECO:0000256" key="2">
    <source>
        <dbReference type="ARBA" id="ARBA00023315"/>
    </source>
</evidence>
<evidence type="ECO:0000256" key="3">
    <source>
        <dbReference type="SAM" id="Phobius"/>
    </source>
</evidence>
<feature type="transmembrane region" description="Helical" evidence="3">
    <location>
        <begin position="130"/>
        <end position="155"/>
    </location>
</feature>
<keyword evidence="2" id="KW-0012">Acyltransferase</keyword>
<accession>A0A5D2GBR4</accession>
<feature type="domain" description="Phospholipid/glycerol acyltransferase" evidence="4">
    <location>
        <begin position="254"/>
        <end position="286"/>
    </location>
</feature>
<evidence type="ECO:0000259" key="4">
    <source>
        <dbReference type="Pfam" id="PF01553"/>
    </source>
</evidence>
<dbReference type="GO" id="GO:0006654">
    <property type="term" value="P:phosphatidic acid biosynthetic process"/>
    <property type="evidence" value="ECO:0007669"/>
    <property type="project" value="TreeGrafter"/>
</dbReference>
<organism evidence="5 6">
    <name type="scientific">Gossypium darwinii</name>
    <name type="common">Darwin's cotton</name>
    <name type="synonym">Gossypium barbadense var. darwinii</name>
    <dbReference type="NCBI Taxonomy" id="34276"/>
    <lineage>
        <taxon>Eukaryota</taxon>
        <taxon>Viridiplantae</taxon>
        <taxon>Streptophyta</taxon>
        <taxon>Embryophyta</taxon>
        <taxon>Tracheophyta</taxon>
        <taxon>Spermatophyta</taxon>
        <taxon>Magnoliopsida</taxon>
        <taxon>eudicotyledons</taxon>
        <taxon>Gunneridae</taxon>
        <taxon>Pentapetalae</taxon>
        <taxon>rosids</taxon>
        <taxon>malvids</taxon>
        <taxon>Malvales</taxon>
        <taxon>Malvaceae</taxon>
        <taxon>Malvoideae</taxon>
        <taxon>Gossypium</taxon>
    </lineage>
</organism>
<evidence type="ECO:0000313" key="6">
    <source>
        <dbReference type="Proteomes" id="UP000323506"/>
    </source>
</evidence>
<keyword evidence="1" id="KW-0808">Transferase</keyword>
<keyword evidence="3" id="KW-1133">Transmembrane helix</keyword>
<dbReference type="PANTHER" id="PTHR10434:SF60">
    <property type="entry name" value="1-ACYL-SN-GLYCEROL-3-PHOSPHATE ACYLTRANSFERASE LPAT1, CHLOROPLASTIC"/>
    <property type="match status" value="1"/>
</dbReference>
<dbReference type="Pfam" id="PF01553">
    <property type="entry name" value="Acyltransferase"/>
    <property type="match status" value="1"/>
</dbReference>
<dbReference type="AlphaFoldDB" id="A0A5D2GBR4"/>
<dbReference type="InterPro" id="IPR002123">
    <property type="entry name" value="Plipid/glycerol_acylTrfase"/>
</dbReference>
<evidence type="ECO:0000256" key="1">
    <source>
        <dbReference type="ARBA" id="ARBA00022679"/>
    </source>
</evidence>
<proteinExistence type="predicted"/>
<reference evidence="5 6" key="1">
    <citation type="submission" date="2019-06" db="EMBL/GenBank/DDBJ databases">
        <title>WGS assembly of Gossypium darwinii.</title>
        <authorList>
            <person name="Chen Z.J."/>
            <person name="Sreedasyam A."/>
            <person name="Ando A."/>
            <person name="Song Q."/>
            <person name="De L."/>
            <person name="Hulse-Kemp A."/>
            <person name="Ding M."/>
            <person name="Ye W."/>
            <person name="Kirkbride R."/>
            <person name="Jenkins J."/>
            <person name="Plott C."/>
            <person name="Lovell J."/>
            <person name="Lin Y.-M."/>
            <person name="Vaughn R."/>
            <person name="Liu B."/>
            <person name="Li W."/>
            <person name="Simpson S."/>
            <person name="Scheffler B."/>
            <person name="Saski C."/>
            <person name="Grover C."/>
            <person name="Hu G."/>
            <person name="Conover J."/>
            <person name="Carlson J."/>
            <person name="Shu S."/>
            <person name="Boston L."/>
            <person name="Williams M."/>
            <person name="Peterson D."/>
            <person name="Mcgee K."/>
            <person name="Jones D."/>
            <person name="Wendel J."/>
            <person name="Stelly D."/>
            <person name="Grimwood J."/>
            <person name="Schmutz J."/>
        </authorList>
    </citation>
    <scope>NUCLEOTIDE SEQUENCE [LARGE SCALE GENOMIC DNA]</scope>
    <source>
        <strain evidence="5">1808015.09</strain>
    </source>
</reference>
<dbReference type="GO" id="GO:0003841">
    <property type="term" value="F:1-acylglycerol-3-phosphate O-acyltransferase activity"/>
    <property type="evidence" value="ECO:0007669"/>
    <property type="project" value="TreeGrafter"/>
</dbReference>
<sequence>MELSSLHSLSPLPLCYPKPSSSSTLSFLPFSDRTRAYFGYSVRKRATLRNSCNSAQKNFLHISRAHDHEPRCYFSPNEGLNRYCISKLYNLNKLSRYVVAKSELAGAGTPDASYSLSEVKLSSKVRGVCFYAVTAIAAISLIGFMIVAHPFVLLFDHYRRKAQHFVAKLWAAATVAPFFKIEYEGLENLPSHDAPAVYVFQPPEFSRYLYTCNSWKKLQVHQQDCHISFSHYWVGHVYDGDYSIKAHGQQKPVEGTRSKDGKLGDFKKGAFSVAAKTRVPVVPITLIGTGGIMPAGMEGVVNSGSVKVIIHKPIKETDPEILRQIARNTILDTLKLRG</sequence>
<dbReference type="EMBL" id="CM017692">
    <property type="protein sequence ID" value="TYH15627.1"/>
    <property type="molecule type" value="Genomic_DNA"/>
</dbReference>
<keyword evidence="6" id="KW-1185">Reference proteome</keyword>
<keyword evidence="3" id="KW-0472">Membrane</keyword>
<evidence type="ECO:0000313" key="5">
    <source>
        <dbReference type="EMBL" id="TYH15627.1"/>
    </source>
</evidence>
<dbReference type="PANTHER" id="PTHR10434">
    <property type="entry name" value="1-ACYL-SN-GLYCEROL-3-PHOSPHATE ACYLTRANSFERASE"/>
    <property type="match status" value="1"/>
</dbReference>
<keyword evidence="3" id="KW-0812">Transmembrane</keyword>
<dbReference type="Proteomes" id="UP000323506">
    <property type="component" value="Chromosome A05"/>
</dbReference>